<evidence type="ECO:0000313" key="2">
    <source>
        <dbReference type="EMBL" id="AVP87917.1"/>
    </source>
</evidence>
<dbReference type="AlphaFoldDB" id="A0A2P1P9H6"/>
<name>A0A2P1P9H6_9RICK</name>
<reference evidence="2 3" key="1">
    <citation type="submission" date="2018-03" db="EMBL/GenBank/DDBJ databases">
        <title>A gene transfer event suggests a long-term partnership between eustigmatophyte algae and a novel lineage of endosymbiotic bacteria.</title>
        <authorList>
            <person name="Yurchenko T."/>
            <person name="Sevcikova T."/>
            <person name="Pribyl P."/>
            <person name="El Karkouri K."/>
            <person name="Klimes V."/>
            <person name="Amaral R."/>
            <person name="Zbrankova V."/>
            <person name="Kim E."/>
            <person name="Raoult D."/>
            <person name="Santos L.M.A."/>
            <person name="Elias M."/>
        </authorList>
    </citation>
    <scope>NUCLEOTIDE SEQUENCE [LARGE SCALE GENOMIC DNA]</scope>
    <source>
        <strain evidence="2">CCALA 838</strain>
    </source>
</reference>
<dbReference type="Proteomes" id="UP000241762">
    <property type="component" value="Chromosome"/>
</dbReference>
<sequence length="208" mass="23676">MPMFFVITEPGQLDSKRQKLLKEVAEKYDKDQAELLNQIPFLWRLIDGVRSILLGANQENDLKQNSIGGCLKTYDELKGKASFEEIVKIQLQKEIDNNPNFLNELKKLSDHPLSKNVIQQCLTTPLEELINFETRKVKLDKASKDIAQNLPEQSQTRIGDAIQNPDLRSEVENIKDQIAQLKYAHEAQQEAMEAKLTGASEEVSEDVL</sequence>
<proteinExistence type="predicted"/>
<organism evidence="2 3">
    <name type="scientific">Candidatus Phycorickettsia trachydisci</name>
    <dbReference type="NCBI Taxonomy" id="2115978"/>
    <lineage>
        <taxon>Bacteria</taxon>
        <taxon>Pseudomonadati</taxon>
        <taxon>Pseudomonadota</taxon>
        <taxon>Alphaproteobacteria</taxon>
        <taxon>Rickettsiales</taxon>
        <taxon>Rickettsiaceae</taxon>
        <taxon>Candidatus Phycorickettsia</taxon>
    </lineage>
</organism>
<evidence type="ECO:0000313" key="3">
    <source>
        <dbReference type="Proteomes" id="UP000241762"/>
    </source>
</evidence>
<dbReference type="EMBL" id="CP027845">
    <property type="protein sequence ID" value="AVP87917.1"/>
    <property type="molecule type" value="Genomic_DNA"/>
</dbReference>
<keyword evidence="3" id="KW-1185">Reference proteome</keyword>
<gene>
    <name evidence="2" type="ORF">phytr_9890</name>
</gene>
<accession>A0A2P1P9H6</accession>
<dbReference type="KEGG" id="ptc:phytr_9890"/>
<evidence type="ECO:0000256" key="1">
    <source>
        <dbReference type="SAM" id="MobiDB-lite"/>
    </source>
</evidence>
<protein>
    <submittedName>
        <fullName evidence="2">Uncharacterized protein</fullName>
    </submittedName>
</protein>
<feature type="region of interest" description="Disordered" evidence="1">
    <location>
        <begin position="189"/>
        <end position="208"/>
    </location>
</feature>